<keyword evidence="13" id="KW-0812">Transmembrane</keyword>
<dbReference type="PANTHER" id="PTHR32282:SF33">
    <property type="entry name" value="PEPTIDOGLYCAN GLYCOSYLTRANSFERASE"/>
    <property type="match status" value="1"/>
</dbReference>
<evidence type="ECO:0000256" key="10">
    <source>
        <dbReference type="ARBA" id="ARBA00044770"/>
    </source>
</evidence>
<feature type="domain" description="Glycosyl transferase family 51" evidence="15">
    <location>
        <begin position="77"/>
        <end position="238"/>
    </location>
</feature>
<comment type="pathway">
    <text evidence="1">Cell wall biogenesis; peptidoglycan biosynthesis.</text>
</comment>
<gene>
    <name evidence="16" type="ORF">ACFQ2F_12445</name>
</gene>
<keyword evidence="6 16" id="KW-0328">Glycosyltransferase</keyword>
<evidence type="ECO:0000256" key="4">
    <source>
        <dbReference type="ARBA" id="ARBA00022645"/>
    </source>
</evidence>
<evidence type="ECO:0000256" key="8">
    <source>
        <dbReference type="ARBA" id="ARBA00022801"/>
    </source>
</evidence>
<dbReference type="NCBIfam" id="TIGR02074">
    <property type="entry name" value="PBP_1a_fam"/>
    <property type="match status" value="1"/>
</dbReference>
<dbReference type="EC" id="2.4.99.28" evidence="10"/>
<dbReference type="EMBL" id="JBHTJO010000001">
    <property type="protein sequence ID" value="MFD0987907.1"/>
    <property type="molecule type" value="Genomic_DNA"/>
</dbReference>
<keyword evidence="13" id="KW-1133">Transmembrane helix</keyword>
<dbReference type="InterPro" id="IPR012338">
    <property type="entry name" value="Beta-lactam/transpept-like"/>
</dbReference>
<feature type="region of interest" description="Disordered" evidence="12">
    <location>
        <begin position="602"/>
        <end position="664"/>
    </location>
</feature>
<dbReference type="InterPro" id="IPR050396">
    <property type="entry name" value="Glycosyltr_51/Transpeptidase"/>
</dbReference>
<evidence type="ECO:0000256" key="7">
    <source>
        <dbReference type="ARBA" id="ARBA00022679"/>
    </source>
</evidence>
<dbReference type="RefSeq" id="WP_379090324.1">
    <property type="nucleotide sequence ID" value="NZ_JBHTJO010000001.1"/>
</dbReference>
<evidence type="ECO:0000256" key="5">
    <source>
        <dbReference type="ARBA" id="ARBA00022670"/>
    </source>
</evidence>
<evidence type="ECO:0000256" key="3">
    <source>
        <dbReference type="ARBA" id="ARBA00007739"/>
    </source>
</evidence>
<keyword evidence="5" id="KW-0645">Protease</keyword>
<dbReference type="Gene3D" id="1.10.3810.10">
    <property type="entry name" value="Biosynthetic peptidoglycan transglycosylase-like"/>
    <property type="match status" value="1"/>
</dbReference>
<name>A0ABW3JBT5_9HYPH</name>
<dbReference type="PANTHER" id="PTHR32282">
    <property type="entry name" value="BINDING PROTEIN TRANSPEPTIDASE, PUTATIVE-RELATED"/>
    <property type="match status" value="1"/>
</dbReference>
<evidence type="ECO:0000259" key="15">
    <source>
        <dbReference type="Pfam" id="PF00912"/>
    </source>
</evidence>
<sequence>MKTSERLIAGGRFLAGCLSALVTGMLVIGALIGVPYLTLTPLLDDFSLAALDPPSDRTLVLLDKQGHQFARRGGCVAEPVKYAELPQHFVDALVSMEDRRFFMHPGIDPIGLARAAQANRAAGHIVQGGSTLTQQLIKNAYLSSERTFERKEKEAWMALSLELRLSKQEILERYLSSAYFGEGCFGLRAAAERYFHTPVDKLTLPQSAYLVALLKSPSAFRQNPDRAKERANLVLEAMVENDKLDLQKRDKLKTVLPDIESSPSDGSYYADWLAGTVRLPKDGNYAPLPVHTSFDPKLQDMAEQAIDSVLSKQGAQRKASQAAMVVMRTDGRVLAMVGGRNYDESQFNRAVQAQRQPGSAFKLFVYLAGLRAGLKPNSTLVDQPIKIGDYEPKNFGRRYRGPVSMRQAFASSINTVAVQISEAVGRKPVIEAARDLGITSELHVTPSLALGVYEVNLLELTSAYAAAASGAYPVKPWSITGFEETEDRVLPPDGSGAWELEKRTPLRKLLRANVTSGSGHGAQLSILAYGKTGTSQDFRDAWFVGFAGNLVVGVWVGNDDFSKMKGVTGGSLPAQIWATFMRDAMEKDDGFERKLPHIAAFPARPPQKDKSVELASDVLSDERSGRDRRGRDGFSFFERDRRERRGRDRDRDRGRRGIFGGIFR</sequence>
<dbReference type="Pfam" id="PF00905">
    <property type="entry name" value="Transpeptidase"/>
    <property type="match status" value="1"/>
</dbReference>
<dbReference type="SUPFAM" id="SSF56601">
    <property type="entry name" value="beta-lactamase/transpeptidase-like"/>
    <property type="match status" value="1"/>
</dbReference>
<keyword evidence="13" id="KW-0472">Membrane</keyword>
<comment type="catalytic activity">
    <reaction evidence="11">
        <text>[GlcNAc-(1-&gt;4)-Mur2Ac(oyl-L-Ala-gamma-D-Glu-L-Lys-D-Ala-D-Ala)](n)-di-trans,octa-cis-undecaprenyl diphosphate + beta-D-GlcNAc-(1-&gt;4)-Mur2Ac(oyl-L-Ala-gamma-D-Glu-L-Lys-D-Ala-D-Ala)-di-trans,octa-cis-undecaprenyl diphosphate = [GlcNAc-(1-&gt;4)-Mur2Ac(oyl-L-Ala-gamma-D-Glu-L-Lys-D-Ala-D-Ala)](n+1)-di-trans,octa-cis-undecaprenyl diphosphate + di-trans,octa-cis-undecaprenyl diphosphate + H(+)</text>
        <dbReference type="Rhea" id="RHEA:23708"/>
        <dbReference type="Rhea" id="RHEA-COMP:9602"/>
        <dbReference type="Rhea" id="RHEA-COMP:9603"/>
        <dbReference type="ChEBI" id="CHEBI:15378"/>
        <dbReference type="ChEBI" id="CHEBI:58405"/>
        <dbReference type="ChEBI" id="CHEBI:60033"/>
        <dbReference type="ChEBI" id="CHEBI:78435"/>
        <dbReference type="EC" id="2.4.99.28"/>
    </reaction>
</comment>
<dbReference type="InterPro" id="IPR023346">
    <property type="entry name" value="Lysozyme-like_dom_sf"/>
</dbReference>
<dbReference type="Pfam" id="PF00912">
    <property type="entry name" value="Transgly"/>
    <property type="match status" value="1"/>
</dbReference>
<dbReference type="InterPro" id="IPR001460">
    <property type="entry name" value="PCN-bd_Tpept"/>
</dbReference>
<evidence type="ECO:0000256" key="2">
    <source>
        <dbReference type="ARBA" id="ARBA00007090"/>
    </source>
</evidence>
<evidence type="ECO:0000256" key="12">
    <source>
        <dbReference type="SAM" id="MobiDB-lite"/>
    </source>
</evidence>
<dbReference type="SUPFAM" id="SSF53955">
    <property type="entry name" value="Lysozyme-like"/>
    <property type="match status" value="1"/>
</dbReference>
<evidence type="ECO:0000259" key="14">
    <source>
        <dbReference type="Pfam" id="PF00905"/>
    </source>
</evidence>
<evidence type="ECO:0000313" key="17">
    <source>
        <dbReference type="Proteomes" id="UP001597102"/>
    </source>
</evidence>
<dbReference type="GO" id="GO:0016757">
    <property type="term" value="F:glycosyltransferase activity"/>
    <property type="evidence" value="ECO:0007669"/>
    <property type="project" value="UniProtKB-KW"/>
</dbReference>
<keyword evidence="7 16" id="KW-0808">Transferase</keyword>
<evidence type="ECO:0000256" key="9">
    <source>
        <dbReference type="ARBA" id="ARBA00023268"/>
    </source>
</evidence>
<comment type="similarity">
    <text evidence="2">In the C-terminal section; belongs to the transpeptidase family.</text>
</comment>
<evidence type="ECO:0000256" key="11">
    <source>
        <dbReference type="ARBA" id="ARBA00049902"/>
    </source>
</evidence>
<accession>A0ABW3JBT5</accession>
<comment type="similarity">
    <text evidence="3">In the N-terminal section; belongs to the glycosyltransferase 51 family.</text>
</comment>
<keyword evidence="4" id="KW-0121">Carboxypeptidase</keyword>
<comment type="caution">
    <text evidence="16">The sequence shown here is derived from an EMBL/GenBank/DDBJ whole genome shotgun (WGS) entry which is preliminary data.</text>
</comment>
<dbReference type="InterPro" id="IPR036950">
    <property type="entry name" value="PBP_transglycosylase"/>
</dbReference>
<keyword evidence="8" id="KW-0378">Hydrolase</keyword>
<evidence type="ECO:0000256" key="1">
    <source>
        <dbReference type="ARBA" id="ARBA00004752"/>
    </source>
</evidence>
<organism evidence="16 17">
    <name type="scientific">Methyloligella solikamskensis</name>
    <dbReference type="NCBI Taxonomy" id="1177756"/>
    <lineage>
        <taxon>Bacteria</taxon>
        <taxon>Pseudomonadati</taxon>
        <taxon>Pseudomonadota</taxon>
        <taxon>Alphaproteobacteria</taxon>
        <taxon>Hyphomicrobiales</taxon>
        <taxon>Hyphomicrobiaceae</taxon>
        <taxon>Methyloligella</taxon>
    </lineage>
</organism>
<reference evidence="17" key="1">
    <citation type="journal article" date="2019" name="Int. J. Syst. Evol. Microbiol.">
        <title>The Global Catalogue of Microorganisms (GCM) 10K type strain sequencing project: providing services to taxonomists for standard genome sequencing and annotation.</title>
        <authorList>
            <consortium name="The Broad Institute Genomics Platform"/>
            <consortium name="The Broad Institute Genome Sequencing Center for Infectious Disease"/>
            <person name="Wu L."/>
            <person name="Ma J."/>
        </authorList>
    </citation>
    <scope>NUCLEOTIDE SEQUENCE [LARGE SCALE GENOMIC DNA]</scope>
    <source>
        <strain evidence="17">CCUG 61697</strain>
    </source>
</reference>
<keyword evidence="17" id="KW-1185">Reference proteome</keyword>
<feature type="transmembrane region" description="Helical" evidence="13">
    <location>
        <begin position="12"/>
        <end position="37"/>
    </location>
</feature>
<dbReference type="Gene3D" id="3.40.710.10">
    <property type="entry name" value="DD-peptidase/beta-lactamase superfamily"/>
    <property type="match status" value="1"/>
</dbReference>
<evidence type="ECO:0000313" key="16">
    <source>
        <dbReference type="EMBL" id="MFD0987907.1"/>
    </source>
</evidence>
<keyword evidence="9" id="KW-0511">Multifunctional enzyme</keyword>
<dbReference type="Proteomes" id="UP001597102">
    <property type="component" value="Unassembled WGS sequence"/>
</dbReference>
<feature type="domain" description="Penicillin-binding protein transpeptidase" evidence="14">
    <location>
        <begin position="323"/>
        <end position="555"/>
    </location>
</feature>
<protein>
    <recommendedName>
        <fullName evidence="10">peptidoglycan glycosyltransferase</fullName>
        <ecNumber evidence="10">2.4.99.28</ecNumber>
    </recommendedName>
</protein>
<proteinExistence type="inferred from homology"/>
<dbReference type="InterPro" id="IPR001264">
    <property type="entry name" value="Glyco_trans_51"/>
</dbReference>
<evidence type="ECO:0000256" key="13">
    <source>
        <dbReference type="SAM" id="Phobius"/>
    </source>
</evidence>
<evidence type="ECO:0000256" key="6">
    <source>
        <dbReference type="ARBA" id="ARBA00022676"/>
    </source>
</evidence>
<feature type="compositionally biased region" description="Basic and acidic residues" evidence="12">
    <location>
        <begin position="620"/>
        <end position="655"/>
    </location>
</feature>